<evidence type="ECO:0000259" key="21">
    <source>
        <dbReference type="PROSITE" id="PS50110"/>
    </source>
</evidence>
<evidence type="ECO:0000256" key="9">
    <source>
        <dbReference type="ARBA" id="ARBA00022777"/>
    </source>
</evidence>
<dbReference type="SUPFAM" id="SSF47226">
    <property type="entry name" value="Histidine-containing phosphotransfer domain, HPT domain"/>
    <property type="match status" value="4"/>
</dbReference>
<keyword evidence="8" id="KW-0547">Nucleotide-binding</keyword>
<evidence type="ECO:0000256" key="11">
    <source>
        <dbReference type="ARBA" id="ARBA00022989"/>
    </source>
</evidence>
<dbReference type="SUPFAM" id="SSF52172">
    <property type="entry name" value="CheY-like"/>
    <property type="match status" value="3"/>
</dbReference>
<dbReference type="Pfam" id="PF01627">
    <property type="entry name" value="Hpt"/>
    <property type="match status" value="4"/>
</dbReference>
<dbReference type="Pfam" id="PF17152">
    <property type="entry name" value="CHASE8"/>
    <property type="match status" value="1"/>
</dbReference>
<dbReference type="SUPFAM" id="SSF158472">
    <property type="entry name" value="HAMP domain-like"/>
    <property type="match status" value="1"/>
</dbReference>
<dbReference type="InterPro" id="IPR003661">
    <property type="entry name" value="HisK_dim/P_dom"/>
</dbReference>
<feature type="domain" description="HPt" evidence="24">
    <location>
        <begin position="1313"/>
        <end position="1402"/>
    </location>
</feature>
<feature type="coiled-coil region" evidence="18">
    <location>
        <begin position="255"/>
        <end position="282"/>
    </location>
</feature>
<dbReference type="GO" id="GO:0005886">
    <property type="term" value="C:plasma membrane"/>
    <property type="evidence" value="ECO:0007669"/>
    <property type="project" value="UniProtKB-SubCell"/>
</dbReference>
<name>A0A251X7D7_9GAMM</name>
<dbReference type="Gene3D" id="1.20.120.160">
    <property type="entry name" value="HPT domain"/>
    <property type="match status" value="4"/>
</dbReference>
<dbReference type="Pfam" id="PF00211">
    <property type="entry name" value="Guanylate_cyc"/>
    <property type="match status" value="1"/>
</dbReference>
<dbReference type="PROSITE" id="PS50885">
    <property type="entry name" value="HAMP"/>
    <property type="match status" value="1"/>
</dbReference>
<evidence type="ECO:0000256" key="18">
    <source>
        <dbReference type="SAM" id="Coils"/>
    </source>
</evidence>
<evidence type="ECO:0000256" key="8">
    <source>
        <dbReference type="ARBA" id="ARBA00022741"/>
    </source>
</evidence>
<dbReference type="Gene3D" id="6.10.340.10">
    <property type="match status" value="1"/>
</dbReference>
<evidence type="ECO:0000256" key="12">
    <source>
        <dbReference type="ARBA" id="ARBA00023012"/>
    </source>
</evidence>
<evidence type="ECO:0000256" key="2">
    <source>
        <dbReference type="ARBA" id="ARBA00004651"/>
    </source>
</evidence>
<evidence type="ECO:0000256" key="5">
    <source>
        <dbReference type="ARBA" id="ARBA00022553"/>
    </source>
</evidence>
<evidence type="ECO:0000256" key="17">
    <source>
        <dbReference type="PROSITE-ProRule" id="PRU00169"/>
    </source>
</evidence>
<dbReference type="CDD" id="cd00088">
    <property type="entry name" value="HPT"/>
    <property type="match status" value="4"/>
</dbReference>
<feature type="domain" description="HPt" evidence="24">
    <location>
        <begin position="1156"/>
        <end position="1257"/>
    </location>
</feature>
<dbReference type="PROSITE" id="PS50894">
    <property type="entry name" value="HPT"/>
    <property type="match status" value="4"/>
</dbReference>
<keyword evidence="18" id="KW-0175">Coiled coil</keyword>
<evidence type="ECO:0000256" key="10">
    <source>
        <dbReference type="ARBA" id="ARBA00022840"/>
    </source>
</evidence>
<feature type="domain" description="Response regulatory" evidence="21">
    <location>
        <begin position="679"/>
        <end position="797"/>
    </location>
</feature>
<comment type="subunit">
    <text evidence="14">At low DSF concentrations, interacts with RpfF.</text>
</comment>
<dbReference type="InterPro" id="IPR033417">
    <property type="entry name" value="CHASE8"/>
</dbReference>
<organism evidence="25 26">
    <name type="scientific">Thioflexithrix psekupsensis</name>
    <dbReference type="NCBI Taxonomy" id="1570016"/>
    <lineage>
        <taxon>Bacteria</taxon>
        <taxon>Pseudomonadati</taxon>
        <taxon>Pseudomonadota</taxon>
        <taxon>Gammaproteobacteria</taxon>
        <taxon>Thiotrichales</taxon>
        <taxon>Thioflexithrix</taxon>
    </lineage>
</organism>
<gene>
    <name evidence="25" type="ORF">TPSD3_05770</name>
</gene>
<evidence type="ECO:0000259" key="22">
    <source>
        <dbReference type="PROSITE" id="PS50125"/>
    </source>
</evidence>
<dbReference type="FunFam" id="1.10.287.130:FF:000002">
    <property type="entry name" value="Two-component osmosensing histidine kinase"/>
    <property type="match status" value="1"/>
</dbReference>
<evidence type="ECO:0000256" key="13">
    <source>
        <dbReference type="ARBA" id="ARBA00023136"/>
    </source>
</evidence>
<accession>A0A251X7D7</accession>
<feature type="transmembrane region" description="Helical" evidence="19">
    <location>
        <begin position="13"/>
        <end position="34"/>
    </location>
</feature>
<feature type="modified residue" description="Phosphohistidine" evidence="16">
    <location>
        <position position="1051"/>
    </location>
</feature>
<dbReference type="PANTHER" id="PTHR45339:SF1">
    <property type="entry name" value="HYBRID SIGNAL TRANSDUCTION HISTIDINE KINASE J"/>
    <property type="match status" value="1"/>
</dbReference>
<dbReference type="InterPro" id="IPR008207">
    <property type="entry name" value="Sig_transdc_His_kin_Hpt_dom"/>
</dbReference>
<dbReference type="PROSITE" id="PS50110">
    <property type="entry name" value="RESPONSE_REGULATORY"/>
    <property type="match status" value="3"/>
</dbReference>
<feature type="domain" description="Response regulatory" evidence="21">
    <location>
        <begin position="1470"/>
        <end position="1586"/>
    </location>
</feature>
<dbReference type="EC" id="2.7.13.3" evidence="3"/>
<keyword evidence="10" id="KW-0067">ATP-binding</keyword>
<evidence type="ECO:0000313" key="26">
    <source>
        <dbReference type="Proteomes" id="UP000194798"/>
    </source>
</evidence>
<dbReference type="InterPro" id="IPR036641">
    <property type="entry name" value="HPT_dom_sf"/>
</dbReference>
<dbReference type="CDD" id="cd06225">
    <property type="entry name" value="HAMP"/>
    <property type="match status" value="1"/>
</dbReference>
<comment type="caution">
    <text evidence="25">The sequence shown here is derived from an EMBL/GenBank/DDBJ whole genome shotgun (WGS) entry which is preliminary data.</text>
</comment>
<dbReference type="Pfam" id="PF00512">
    <property type="entry name" value="HisKA"/>
    <property type="match status" value="1"/>
</dbReference>
<dbReference type="InterPro" id="IPR001789">
    <property type="entry name" value="Sig_transdc_resp-reg_receiver"/>
</dbReference>
<keyword evidence="26" id="KW-1185">Reference proteome</keyword>
<dbReference type="Pfam" id="PF02518">
    <property type="entry name" value="HATPase_c"/>
    <property type="match status" value="1"/>
</dbReference>
<feature type="modified residue" description="4-aspartylphosphate" evidence="17">
    <location>
        <position position="581"/>
    </location>
</feature>
<keyword evidence="9" id="KW-0418">Kinase</keyword>
<dbReference type="CDD" id="cd00082">
    <property type="entry name" value="HisKA"/>
    <property type="match status" value="1"/>
</dbReference>
<dbReference type="SMART" id="SM00388">
    <property type="entry name" value="HisKA"/>
    <property type="match status" value="1"/>
</dbReference>
<feature type="domain" description="Guanylate cyclase" evidence="22">
    <location>
        <begin position="1641"/>
        <end position="1773"/>
    </location>
</feature>
<dbReference type="CDD" id="cd17546">
    <property type="entry name" value="REC_hyHK_CKI1_RcsC-like"/>
    <property type="match status" value="1"/>
</dbReference>
<feature type="domain" description="Histidine kinase" evidence="20">
    <location>
        <begin position="289"/>
        <end position="510"/>
    </location>
</feature>
<dbReference type="Proteomes" id="UP000194798">
    <property type="component" value="Unassembled WGS sequence"/>
</dbReference>
<dbReference type="Gene3D" id="1.10.287.130">
    <property type="match status" value="1"/>
</dbReference>
<dbReference type="RefSeq" id="WP_086487636.1">
    <property type="nucleotide sequence ID" value="NZ_MSLT01000012.1"/>
</dbReference>
<evidence type="ECO:0000256" key="3">
    <source>
        <dbReference type="ARBA" id="ARBA00012438"/>
    </source>
</evidence>
<keyword evidence="11 19" id="KW-1133">Transmembrane helix</keyword>
<sequence length="1823" mass="203129">MKVFADLSIKRKLILIVMLTNSIALLTASIFFAANELNSLRTAMIRDHGILAKILGANTTASLSFFEADSATVTLSALSAEPHVVAAVLYNAQGDVFAQYVRENNNTRFKAPLVAPEGHRFSSNRFELFDVINVNNKDIGTIYIQSDLEKIYGLLWEYTGIIFTILLISTLIAFVISARLQALISRPILHLVEIADRVSHNSDYTIRAIRYGRDELGMLVDAFNEMLSQIQNRDDILARHREHLEEQVKLRTAELSTINVELEQMVQDLQEAKEAAEVASQAKSEFLANMSHEIRTPMNAVIGMTSLLSETQLTAEQRDFVETVRTSGDALLSLINDILDFSKIDAGKLELEAHPFHLRECVESALDLVAPRAAEKKIELASFFDHQVPAFLCGDMTRLRQILVNLLSNAVKFTDSGEVIIMISSQHLGDNKIEMYFAVKDTGIGIPKDRMDRLFRSFSQVDTSMTRKYGGTGLGLAISRHLCELMGGRIWVESEMNHGSTFHFTIIVEAVAQHTADFEESARLKLQNKRILVVDDNHTNCRILTLQLKSWGIITEEAVDGREALRKLSRKDSFPDLAILDMRMPSMSGHELAKAIRTEHPSTALPLVMLTSLGRQQADFDTGLFVAYLTKPVKTSQLFTCLLDVLYKKERASKPALESELNSSNSTPNLLEGQQRPLRILLAEDNVTNQKVASLTLKRISYEADIANNGREVLAALELKRYDVILMDVQMPEMDGMEATRQILERWPQPEKRPYIVAMTAHAMRGYREKCLAAGMDDYVTKPIRAEELVLALQRCPLRRPIKAVTESAIPVVISPTIPESSPVKSVIPELPMRDSSTPKINHERVATLQQHAKKALLTLVGEEEPELVVELIETYLQSSEQLVTQLQQAITTQDAPQLEIAAHSLKSSSASLGADSLAEQCKFIEQQAREKKLSALNTSIEQTVIEYRHFEAALTQLLLTLNAPVHLQKTEKISIPIPEKPQAAVPVYQTTPLDILQNQVKQALEDLLGDDEELMRELLETYLSSSAPLLKEIIQAELVQDAERLERAAHSLKSSSASLGAIFLADCCKQLEQSGRQRDLVGIAPLVQQLQLEYQHLTQILHATLGHQPLSSEKAMAESKNVVIQIVHEENDKPEINQLAQAIQLHLKAFIDINNPELMHDLLSTFLEESRAQLKQLKEAVSQRSPERVTRLAHSLRSGSSNLGAVSLADLLQRLENQGRQQAIGQNSHLLLAELSQEYQILEGALTQIIRGVEPYLGRNASASTTSQIQQLETVPVAVEKMSTASALDQSLIQGLYELIHSTLVELVGEDIPELIVELTQTYQSDAEELMTQCRQAIAEKDAARIRHCAHTLKSSSGNLGLNKLAELCFSLEQCGRENQLADVESLFTELDTLYQHVKVALARLLGQEEPTPITKITNTAAHAENHQPPLLIPTDLAVEKKNEVLKENVPFPVILPLAAPDPDPHKTKILVVDDQPYDSLLISRYLMAEGYQVITANSGKDALSLLSSENPTLVLSDVMMPEMNGFEVCQRIKQNPHSALTPVVLITSLDGQHDRIHGLQAGADEFLSKPINREELMARVRSLIRYQNTRMRLEEERQTYLKNLFKRYVSPNLVDEILQHPEQAAETFLVDLQTRQEAAVMFADLRGFTAMSEMLKPKEVVALLNAFFTMLTEVAYRYDGTVFNMAGDCLLIGFGVPFAQDDDACRALAAATEMQQEFIALEQEWLNTYHVKVGLGIGINKGDMIVGNVGSPSYMNYTIIGDSVNVASRLVNLAGSGEVIISDSVYQMVQHLPTAHHAEAMPPTNLKGKSLPQKIYRVRCR</sequence>
<dbReference type="GO" id="GO:0000155">
    <property type="term" value="F:phosphorelay sensor kinase activity"/>
    <property type="evidence" value="ECO:0007669"/>
    <property type="project" value="InterPro"/>
</dbReference>
<dbReference type="SUPFAM" id="SSF47384">
    <property type="entry name" value="Homodimeric domain of signal transducing histidine kinase"/>
    <property type="match status" value="1"/>
</dbReference>
<dbReference type="CDD" id="cd16922">
    <property type="entry name" value="HATPase_EvgS-ArcB-TorS-like"/>
    <property type="match status" value="1"/>
</dbReference>
<evidence type="ECO:0000256" key="16">
    <source>
        <dbReference type="PROSITE-ProRule" id="PRU00110"/>
    </source>
</evidence>
<dbReference type="OrthoDB" id="5618806at2"/>
<keyword evidence="6" id="KW-0808">Transferase</keyword>
<dbReference type="GO" id="GO:0005524">
    <property type="term" value="F:ATP binding"/>
    <property type="evidence" value="ECO:0007669"/>
    <property type="project" value="UniProtKB-KW"/>
</dbReference>
<dbReference type="Gene3D" id="3.30.70.1230">
    <property type="entry name" value="Nucleotide cyclase"/>
    <property type="match status" value="1"/>
</dbReference>
<dbReference type="Pfam" id="PF00672">
    <property type="entry name" value="HAMP"/>
    <property type="match status" value="1"/>
</dbReference>
<evidence type="ECO:0000256" key="4">
    <source>
        <dbReference type="ARBA" id="ARBA00022475"/>
    </source>
</evidence>
<feature type="modified residue" description="Phosphohistidine" evidence="16">
    <location>
        <position position="1195"/>
    </location>
</feature>
<feature type="transmembrane region" description="Helical" evidence="19">
    <location>
        <begin position="155"/>
        <end position="176"/>
    </location>
</feature>
<dbReference type="EMBL" id="MSLT01000012">
    <property type="protein sequence ID" value="OUD13855.1"/>
    <property type="molecule type" value="Genomic_DNA"/>
</dbReference>
<dbReference type="InterPro" id="IPR004358">
    <property type="entry name" value="Sig_transdc_His_kin-like_C"/>
</dbReference>
<dbReference type="InterPro" id="IPR005467">
    <property type="entry name" value="His_kinase_dom"/>
</dbReference>
<dbReference type="SUPFAM" id="SSF55874">
    <property type="entry name" value="ATPase domain of HSP90 chaperone/DNA topoisomerase II/histidine kinase"/>
    <property type="match status" value="1"/>
</dbReference>
<dbReference type="InterPro" id="IPR011006">
    <property type="entry name" value="CheY-like_superfamily"/>
</dbReference>
<dbReference type="SMART" id="SM00304">
    <property type="entry name" value="HAMP"/>
    <property type="match status" value="1"/>
</dbReference>
<evidence type="ECO:0000256" key="7">
    <source>
        <dbReference type="ARBA" id="ARBA00022692"/>
    </source>
</evidence>
<keyword evidence="12" id="KW-0902">Two-component regulatory system</keyword>
<dbReference type="Pfam" id="PF00072">
    <property type="entry name" value="Response_reg"/>
    <property type="match status" value="3"/>
</dbReference>
<dbReference type="InterPro" id="IPR003660">
    <property type="entry name" value="HAMP_dom"/>
</dbReference>
<dbReference type="PROSITE" id="PS50109">
    <property type="entry name" value="HIS_KIN"/>
    <property type="match status" value="1"/>
</dbReference>
<proteinExistence type="predicted"/>
<dbReference type="PRINTS" id="PR00344">
    <property type="entry name" value="BCTRLSENSOR"/>
</dbReference>
<feature type="modified residue" description="Phosphohistidine" evidence="16">
    <location>
        <position position="1352"/>
    </location>
</feature>
<dbReference type="InterPro" id="IPR001054">
    <property type="entry name" value="A/G_cyclase"/>
</dbReference>
<keyword evidence="5 17" id="KW-0597">Phosphoprotein</keyword>
<dbReference type="PROSITE" id="PS50125">
    <property type="entry name" value="GUANYLATE_CYCLASE_2"/>
    <property type="match status" value="1"/>
</dbReference>
<evidence type="ECO:0000256" key="14">
    <source>
        <dbReference type="ARBA" id="ARBA00064003"/>
    </source>
</evidence>
<dbReference type="InterPro" id="IPR029787">
    <property type="entry name" value="Nucleotide_cyclase"/>
</dbReference>
<dbReference type="SUPFAM" id="SSF55073">
    <property type="entry name" value="Nucleotide cyclase"/>
    <property type="match status" value="1"/>
</dbReference>
<feature type="domain" description="HPt" evidence="24">
    <location>
        <begin position="865"/>
        <end position="958"/>
    </location>
</feature>
<dbReference type="CDD" id="cd07302">
    <property type="entry name" value="CHD"/>
    <property type="match status" value="1"/>
</dbReference>
<keyword evidence="4" id="KW-1003">Cell membrane</keyword>
<feature type="domain" description="HPt" evidence="24">
    <location>
        <begin position="1012"/>
        <end position="1105"/>
    </location>
</feature>
<feature type="domain" description="HAMP" evidence="23">
    <location>
        <begin position="182"/>
        <end position="235"/>
    </location>
</feature>
<keyword evidence="7 19" id="KW-0812">Transmembrane</keyword>
<dbReference type="SMART" id="SM00387">
    <property type="entry name" value="HATPase_c"/>
    <property type="match status" value="1"/>
</dbReference>
<dbReference type="FunFam" id="3.30.565.10:FF:000010">
    <property type="entry name" value="Sensor histidine kinase RcsC"/>
    <property type="match status" value="1"/>
</dbReference>
<evidence type="ECO:0000256" key="19">
    <source>
        <dbReference type="SAM" id="Phobius"/>
    </source>
</evidence>
<evidence type="ECO:0000259" key="23">
    <source>
        <dbReference type="PROSITE" id="PS50885"/>
    </source>
</evidence>
<dbReference type="SMART" id="SM00073">
    <property type="entry name" value="HPT"/>
    <property type="match status" value="4"/>
</dbReference>
<dbReference type="InterPro" id="IPR036097">
    <property type="entry name" value="HisK_dim/P_sf"/>
</dbReference>
<comment type="subcellular location">
    <subcellularLocation>
        <location evidence="2">Cell membrane</location>
        <topology evidence="2">Multi-pass membrane protein</topology>
    </subcellularLocation>
</comment>
<evidence type="ECO:0000256" key="6">
    <source>
        <dbReference type="ARBA" id="ARBA00022679"/>
    </source>
</evidence>
<dbReference type="SMART" id="SM00448">
    <property type="entry name" value="REC"/>
    <property type="match status" value="3"/>
</dbReference>
<dbReference type="InterPro" id="IPR036890">
    <property type="entry name" value="HATPase_C_sf"/>
</dbReference>
<dbReference type="CDD" id="cd17538">
    <property type="entry name" value="REC_D1_PleD-like"/>
    <property type="match status" value="1"/>
</dbReference>
<reference evidence="25 26" key="1">
    <citation type="submission" date="2016-12" db="EMBL/GenBank/DDBJ databases">
        <title>Thioflexothrix psekupsii D3 genome sequencing and assembly.</title>
        <authorList>
            <person name="Fomenkov A."/>
            <person name="Vincze T."/>
            <person name="Grabovich M."/>
            <person name="Anton B.P."/>
            <person name="Dubinina G."/>
            <person name="Orlova M."/>
            <person name="Belousova E."/>
            <person name="Roberts R.J."/>
        </authorList>
    </citation>
    <scope>NUCLEOTIDE SEQUENCE [LARGE SCALE GENOMIC DNA]</scope>
    <source>
        <strain evidence="25">D3</strain>
    </source>
</reference>
<feature type="modified residue" description="4-aspartylphosphate" evidence="17">
    <location>
        <position position="1519"/>
    </location>
</feature>
<feature type="domain" description="Response regulatory" evidence="21">
    <location>
        <begin position="530"/>
        <end position="646"/>
    </location>
</feature>
<comment type="catalytic activity">
    <reaction evidence="1">
        <text>ATP + protein L-histidine = ADP + protein N-phospho-L-histidine.</text>
        <dbReference type="EC" id="2.7.13.3"/>
    </reaction>
</comment>
<evidence type="ECO:0000313" key="25">
    <source>
        <dbReference type="EMBL" id="OUD13855.1"/>
    </source>
</evidence>
<dbReference type="SMART" id="SM00044">
    <property type="entry name" value="CYCc"/>
    <property type="match status" value="1"/>
</dbReference>
<dbReference type="InterPro" id="IPR003594">
    <property type="entry name" value="HATPase_dom"/>
</dbReference>
<protein>
    <recommendedName>
        <fullName evidence="15">Sensory/regulatory protein RpfC</fullName>
        <ecNumber evidence="3">2.7.13.3</ecNumber>
    </recommendedName>
</protein>
<dbReference type="Gene3D" id="3.40.50.2300">
    <property type="match status" value="3"/>
</dbReference>
<evidence type="ECO:0000256" key="15">
    <source>
        <dbReference type="ARBA" id="ARBA00068150"/>
    </source>
</evidence>
<dbReference type="Gene3D" id="3.30.565.10">
    <property type="entry name" value="Histidine kinase-like ATPase, C-terminal domain"/>
    <property type="match status" value="1"/>
</dbReference>
<evidence type="ECO:0000256" key="1">
    <source>
        <dbReference type="ARBA" id="ARBA00000085"/>
    </source>
</evidence>
<keyword evidence="13 19" id="KW-0472">Membrane</keyword>
<feature type="modified residue" description="Phosphohistidine" evidence="16">
    <location>
        <position position="904"/>
    </location>
</feature>
<dbReference type="GO" id="GO:0004016">
    <property type="term" value="F:adenylate cyclase activity"/>
    <property type="evidence" value="ECO:0007669"/>
    <property type="project" value="UniProtKB-ARBA"/>
</dbReference>
<evidence type="ECO:0000259" key="24">
    <source>
        <dbReference type="PROSITE" id="PS50894"/>
    </source>
</evidence>
<dbReference type="CDD" id="cd00156">
    <property type="entry name" value="REC"/>
    <property type="match status" value="1"/>
</dbReference>
<feature type="modified residue" description="4-aspartylphosphate" evidence="17">
    <location>
        <position position="728"/>
    </location>
</feature>
<dbReference type="GO" id="GO:0009190">
    <property type="term" value="P:cyclic nucleotide biosynthetic process"/>
    <property type="evidence" value="ECO:0007669"/>
    <property type="project" value="InterPro"/>
</dbReference>
<evidence type="ECO:0000259" key="20">
    <source>
        <dbReference type="PROSITE" id="PS50109"/>
    </source>
</evidence>
<dbReference type="PANTHER" id="PTHR45339">
    <property type="entry name" value="HYBRID SIGNAL TRANSDUCTION HISTIDINE KINASE J"/>
    <property type="match status" value="1"/>
</dbReference>
<feature type="coiled-coil region" evidence="18">
    <location>
        <begin position="1002"/>
        <end position="1056"/>
    </location>
</feature>